<reference evidence="1" key="1">
    <citation type="submission" date="2023-03" db="EMBL/GenBank/DDBJ databases">
        <title>Massive genome expansion in bonnet fungi (Mycena s.s.) driven by repeated elements and novel gene families across ecological guilds.</title>
        <authorList>
            <consortium name="Lawrence Berkeley National Laboratory"/>
            <person name="Harder C.B."/>
            <person name="Miyauchi S."/>
            <person name="Viragh M."/>
            <person name="Kuo A."/>
            <person name="Thoen E."/>
            <person name="Andreopoulos B."/>
            <person name="Lu D."/>
            <person name="Skrede I."/>
            <person name="Drula E."/>
            <person name="Henrissat B."/>
            <person name="Morin E."/>
            <person name="Kohler A."/>
            <person name="Barry K."/>
            <person name="LaButti K."/>
            <person name="Morin E."/>
            <person name="Salamov A."/>
            <person name="Lipzen A."/>
            <person name="Mereny Z."/>
            <person name="Hegedus B."/>
            <person name="Baldrian P."/>
            <person name="Stursova M."/>
            <person name="Weitz H."/>
            <person name="Taylor A."/>
            <person name="Grigoriev I.V."/>
            <person name="Nagy L.G."/>
            <person name="Martin F."/>
            <person name="Kauserud H."/>
        </authorList>
    </citation>
    <scope>NUCLEOTIDE SEQUENCE</scope>
    <source>
        <strain evidence="1">CBHHK002</strain>
    </source>
</reference>
<evidence type="ECO:0000313" key="1">
    <source>
        <dbReference type="EMBL" id="KAJ7301722.1"/>
    </source>
</evidence>
<dbReference type="AlphaFoldDB" id="A0AAD7E820"/>
<proteinExistence type="predicted"/>
<evidence type="ECO:0000313" key="2">
    <source>
        <dbReference type="Proteomes" id="UP001218218"/>
    </source>
</evidence>
<keyword evidence="2" id="KW-1185">Reference proteome</keyword>
<gene>
    <name evidence="1" type="ORF">DFH08DRAFT_978488</name>
</gene>
<protein>
    <submittedName>
        <fullName evidence="1">Uncharacterized protein</fullName>
    </submittedName>
</protein>
<dbReference type="Proteomes" id="UP001218218">
    <property type="component" value="Unassembled WGS sequence"/>
</dbReference>
<sequence length="254" mass="28842">MDCKDEQEQLHRLELNLNYEDLKLLQQNTTEFPRLQRLVILSPGARTPSALDLSSLRIRKSPIAVRVDSAVGVECAFELLHTVDQPQSPDTDFIHNPCGSIAPESPIFSSLCIARTRHNPLEFQRPLLIYSPPLSRHLHFLTLPRLRRLELDLSLHLTPTLLAFIARSLCTLEHLVFRFTKGEPVFRAIPALNSLTLEVEEHMVDLANLLVADPALLPYLTTLHISAAPHEFDHFTLLRLLRRRCSGKAHLIAQ</sequence>
<organism evidence="1 2">
    <name type="scientific">Mycena albidolilacea</name>
    <dbReference type="NCBI Taxonomy" id="1033008"/>
    <lineage>
        <taxon>Eukaryota</taxon>
        <taxon>Fungi</taxon>
        <taxon>Dikarya</taxon>
        <taxon>Basidiomycota</taxon>
        <taxon>Agaricomycotina</taxon>
        <taxon>Agaricomycetes</taxon>
        <taxon>Agaricomycetidae</taxon>
        <taxon>Agaricales</taxon>
        <taxon>Marasmiineae</taxon>
        <taxon>Mycenaceae</taxon>
        <taxon>Mycena</taxon>
    </lineage>
</organism>
<name>A0AAD7E820_9AGAR</name>
<accession>A0AAD7E820</accession>
<comment type="caution">
    <text evidence="1">The sequence shown here is derived from an EMBL/GenBank/DDBJ whole genome shotgun (WGS) entry which is preliminary data.</text>
</comment>
<dbReference type="EMBL" id="JARIHO010000128">
    <property type="protein sequence ID" value="KAJ7301722.1"/>
    <property type="molecule type" value="Genomic_DNA"/>
</dbReference>